<reference evidence="1 2" key="1">
    <citation type="submission" date="2021-03" db="EMBL/GenBank/DDBJ databases">
        <title>Flavobacterium kribbensis sp. nov, an endophytic bacteria, isolated from soybean.</title>
        <authorList>
            <person name="Lee J."/>
            <person name="Seo J."/>
        </authorList>
    </citation>
    <scope>NUCLEOTIDE SEQUENCE [LARGE SCALE GENOMIC DNA]</scope>
    <source>
        <strain evidence="1 2">BB8</strain>
    </source>
</reference>
<dbReference type="EMBL" id="CP071448">
    <property type="protein sequence ID" value="QSW90227.1"/>
    <property type="molecule type" value="Genomic_DNA"/>
</dbReference>
<proteinExistence type="predicted"/>
<evidence type="ECO:0008006" key="3">
    <source>
        <dbReference type="Google" id="ProtNLM"/>
    </source>
</evidence>
<dbReference type="RefSeq" id="WP_207297394.1">
    <property type="nucleotide sequence ID" value="NZ_CP071448.1"/>
</dbReference>
<gene>
    <name evidence="1" type="ORF">J0383_05255</name>
</gene>
<dbReference type="Proteomes" id="UP000663440">
    <property type="component" value="Chromosome"/>
</dbReference>
<sequence>MKNQILIILLICFIGCRTDNNKPNKQEEKKIKKQNKSVFFDDHGDTIKPQTFYLKNNYKLFIFPSKDSIGKNDILNYKIISKNFEKPFLLSEDLTQNHILYYEGIDFQNYFALHSNSGTKNYYFWLYDKHSGQEVLTDSYFKIQLDFDLKNELILYTDEDNGYKKFIYDIKTKTKTLVDIPKSFTDKQECTRNDYFEKSSYIKRVSDKYYFIAFKDCPLAVEFKVKKSK</sequence>
<keyword evidence="2" id="KW-1185">Reference proteome</keyword>
<accession>A0ABX7QGM5</accession>
<protein>
    <recommendedName>
        <fullName evidence="3">Lipoprotein</fullName>
    </recommendedName>
</protein>
<evidence type="ECO:0000313" key="1">
    <source>
        <dbReference type="EMBL" id="QSW90227.1"/>
    </source>
</evidence>
<organism evidence="1 2">
    <name type="scientific">Flavobacterium endoglycinae</name>
    <dbReference type="NCBI Taxonomy" id="2816357"/>
    <lineage>
        <taxon>Bacteria</taxon>
        <taxon>Pseudomonadati</taxon>
        <taxon>Bacteroidota</taxon>
        <taxon>Flavobacteriia</taxon>
        <taxon>Flavobacteriales</taxon>
        <taxon>Flavobacteriaceae</taxon>
        <taxon>Flavobacterium</taxon>
    </lineage>
</organism>
<name>A0ABX7QGM5_9FLAO</name>
<evidence type="ECO:0000313" key="2">
    <source>
        <dbReference type="Proteomes" id="UP000663440"/>
    </source>
</evidence>